<protein>
    <submittedName>
        <fullName evidence="5">Transcriptional regulator</fullName>
    </submittedName>
</protein>
<organism evidence="5 6">
    <name type="scientific">Pelistega indica</name>
    <dbReference type="NCBI Taxonomy" id="1414851"/>
    <lineage>
        <taxon>Bacteria</taxon>
        <taxon>Pseudomonadati</taxon>
        <taxon>Pseudomonadota</taxon>
        <taxon>Betaproteobacteria</taxon>
        <taxon>Burkholderiales</taxon>
        <taxon>Alcaligenaceae</taxon>
        <taxon>Pelistega</taxon>
    </lineage>
</organism>
<proteinExistence type="predicted"/>
<evidence type="ECO:0000256" key="3">
    <source>
        <dbReference type="ARBA" id="ARBA00023163"/>
    </source>
</evidence>
<keyword evidence="1" id="KW-0805">Transcription regulation</keyword>
<dbReference type="AlphaFoldDB" id="V8G988"/>
<dbReference type="PANTHER" id="PTHR40661:SF3">
    <property type="entry name" value="FELS-1 PROPHAGE TRANSCRIPTIONAL REGULATOR"/>
    <property type="match status" value="1"/>
</dbReference>
<evidence type="ECO:0000259" key="4">
    <source>
        <dbReference type="Pfam" id="PF00717"/>
    </source>
</evidence>
<dbReference type="RefSeq" id="WP_023948978.1">
    <property type="nucleotide sequence ID" value="NZ_AYSV01000007.1"/>
</dbReference>
<dbReference type="Pfam" id="PF00717">
    <property type="entry name" value="Peptidase_S24"/>
    <property type="match status" value="1"/>
</dbReference>
<comment type="caution">
    <text evidence="5">The sequence shown here is derived from an EMBL/GenBank/DDBJ whole genome shotgun (WGS) entry which is preliminary data.</text>
</comment>
<dbReference type="Gene3D" id="2.10.109.10">
    <property type="entry name" value="Umud Fragment, subunit A"/>
    <property type="match status" value="1"/>
</dbReference>
<dbReference type="Proteomes" id="UP000018766">
    <property type="component" value="Unassembled WGS sequence"/>
</dbReference>
<evidence type="ECO:0000313" key="6">
    <source>
        <dbReference type="Proteomes" id="UP000018766"/>
    </source>
</evidence>
<dbReference type="SUPFAM" id="SSF51306">
    <property type="entry name" value="LexA/Signal peptidase"/>
    <property type="match status" value="1"/>
</dbReference>
<dbReference type="EMBL" id="AYSV01000007">
    <property type="protein sequence ID" value="ETD72955.1"/>
    <property type="molecule type" value="Genomic_DNA"/>
</dbReference>
<dbReference type="OrthoDB" id="9021722at2"/>
<dbReference type="InterPro" id="IPR039418">
    <property type="entry name" value="LexA-like"/>
</dbReference>
<gene>
    <name evidence="5" type="ORF">V757_00975</name>
</gene>
<feature type="domain" description="Peptidase S24/S26A/S26B/S26C" evidence="4">
    <location>
        <begin position="121"/>
        <end position="218"/>
    </location>
</feature>
<dbReference type="CDD" id="cd06529">
    <property type="entry name" value="S24_LexA-like"/>
    <property type="match status" value="1"/>
</dbReference>
<dbReference type="InterPro" id="IPR015927">
    <property type="entry name" value="Peptidase_S24_S26A/B/C"/>
</dbReference>
<name>V8G988_9BURK</name>
<evidence type="ECO:0000256" key="1">
    <source>
        <dbReference type="ARBA" id="ARBA00023015"/>
    </source>
</evidence>
<evidence type="ECO:0000313" key="5">
    <source>
        <dbReference type="EMBL" id="ETD72955.1"/>
    </source>
</evidence>
<dbReference type="PANTHER" id="PTHR40661">
    <property type="match status" value="1"/>
</dbReference>
<keyword evidence="6" id="KW-1185">Reference proteome</keyword>
<evidence type="ECO:0000256" key="2">
    <source>
        <dbReference type="ARBA" id="ARBA00023125"/>
    </source>
</evidence>
<accession>V8G988</accession>
<keyword evidence="2" id="KW-0238">DNA-binding</keyword>
<sequence>MKLKNEIRLENLRALISEAGNQAKLAELIGVAPSYINTLTKQRIDNATGKSKGIGEATARKLETAMSKPFGWLDQDHSYDESVKDGYIELEYYDIRSSAGPGSVVDYVPAISKMLVLEDWAREYLKTIEPKNIRIINNKGVSMYPTINDGDLLFVDISCNRYDGDGIYIILDDEELKTKRLIKEDGIIRIISDNPSPAYKEKTVSAKNQHTLMICGKVRRYFALKDAT</sequence>
<dbReference type="InterPro" id="IPR036286">
    <property type="entry name" value="LexA/Signal_pep-like_sf"/>
</dbReference>
<keyword evidence="3" id="KW-0804">Transcription</keyword>
<reference evidence="5 6" key="1">
    <citation type="submission" date="2013-11" db="EMBL/GenBank/DDBJ databases">
        <title>Genomic analysis of Pelistega sp. HM-7.</title>
        <authorList>
            <person name="Kumbhare S.V."/>
            <person name="Shetty S.A."/>
            <person name="Sharma O."/>
            <person name="Dhotre D.P."/>
        </authorList>
    </citation>
    <scope>NUCLEOTIDE SEQUENCE [LARGE SCALE GENOMIC DNA]</scope>
    <source>
        <strain evidence="5 6">HM-7</strain>
    </source>
</reference>
<dbReference type="GO" id="GO:0003677">
    <property type="term" value="F:DNA binding"/>
    <property type="evidence" value="ECO:0007669"/>
    <property type="project" value="UniProtKB-KW"/>
</dbReference>